<dbReference type="EMBL" id="JBHSMK010000009">
    <property type="protein sequence ID" value="MFC5437687.1"/>
    <property type="molecule type" value="Genomic_DNA"/>
</dbReference>
<dbReference type="Gene3D" id="3.20.20.410">
    <property type="entry name" value="Protein of unknown function UPF0759"/>
    <property type="match status" value="1"/>
</dbReference>
<accession>A0ABW0JNM4</accession>
<dbReference type="SUPFAM" id="SSF117396">
    <property type="entry name" value="TM1631-like"/>
    <property type="match status" value="1"/>
</dbReference>
<dbReference type="PANTHER" id="PTHR30348">
    <property type="entry name" value="UNCHARACTERIZED PROTEIN YECE"/>
    <property type="match status" value="1"/>
</dbReference>
<dbReference type="Proteomes" id="UP001596013">
    <property type="component" value="Unassembled WGS sequence"/>
</dbReference>
<reference evidence="2" key="1">
    <citation type="journal article" date="2019" name="Int. J. Syst. Evol. Microbiol.">
        <title>The Global Catalogue of Microorganisms (GCM) 10K type strain sequencing project: providing services to taxonomists for standard genome sequencing and annotation.</title>
        <authorList>
            <consortium name="The Broad Institute Genomics Platform"/>
            <consortium name="The Broad Institute Genome Sequencing Center for Infectious Disease"/>
            <person name="Wu L."/>
            <person name="Ma J."/>
        </authorList>
    </citation>
    <scope>NUCLEOTIDE SEQUENCE [LARGE SCALE GENOMIC DNA]</scope>
    <source>
        <strain evidence="2">JCM 17130</strain>
    </source>
</reference>
<dbReference type="RefSeq" id="WP_377306283.1">
    <property type="nucleotide sequence ID" value="NZ_JBHSMK010000009.1"/>
</dbReference>
<protein>
    <submittedName>
        <fullName evidence="1">DUF72 domain-containing protein</fullName>
    </submittedName>
</protein>
<name>A0ABW0JNM4_9GAMM</name>
<sequence length="283" mass="31154">MPVHAPAGDRLATPESPSRIRVGIGGWTYAPWRNNFYPAGWVQRRELEFASRQLRAIEINGTYYGAQKPATYAKWAAETPEGFVFSLKAPRYVTEGRRLAETGKGINSFVQGGLAEMGDRLGPLLWQLPPSRQFDADDLAAFLELLPRELDGRPLRHVLEVRHPGFACEAYVALARAHRVPTVFTDSPDYPSIADLTGDFVYARLMRSAADVPTGYTPSALDQWAAHACQWAAGEDIGELPHAAAVRLAGNPRDVFVFFISSAKHRNPAAAMALQQRIDAAAR</sequence>
<dbReference type="InterPro" id="IPR002763">
    <property type="entry name" value="DUF72"/>
</dbReference>
<proteinExistence type="predicted"/>
<dbReference type="InterPro" id="IPR036520">
    <property type="entry name" value="UPF0759_sf"/>
</dbReference>
<comment type="caution">
    <text evidence="1">The sequence shown here is derived from an EMBL/GenBank/DDBJ whole genome shotgun (WGS) entry which is preliminary data.</text>
</comment>
<evidence type="ECO:0000313" key="1">
    <source>
        <dbReference type="EMBL" id="MFC5437687.1"/>
    </source>
</evidence>
<gene>
    <name evidence="1" type="ORF">ACFPME_14085</name>
</gene>
<organism evidence="1 2">
    <name type="scientific">Rhodanobacter umsongensis</name>
    <dbReference type="NCBI Taxonomy" id="633153"/>
    <lineage>
        <taxon>Bacteria</taxon>
        <taxon>Pseudomonadati</taxon>
        <taxon>Pseudomonadota</taxon>
        <taxon>Gammaproteobacteria</taxon>
        <taxon>Lysobacterales</taxon>
        <taxon>Rhodanobacteraceae</taxon>
        <taxon>Rhodanobacter</taxon>
    </lineage>
</organism>
<keyword evidence="2" id="KW-1185">Reference proteome</keyword>
<dbReference type="PANTHER" id="PTHR30348:SF4">
    <property type="entry name" value="DUF72 DOMAIN-CONTAINING PROTEIN"/>
    <property type="match status" value="1"/>
</dbReference>
<dbReference type="Pfam" id="PF01904">
    <property type="entry name" value="DUF72"/>
    <property type="match status" value="1"/>
</dbReference>
<evidence type="ECO:0000313" key="2">
    <source>
        <dbReference type="Proteomes" id="UP001596013"/>
    </source>
</evidence>